<dbReference type="SUPFAM" id="SSF49899">
    <property type="entry name" value="Concanavalin A-like lectins/glucanases"/>
    <property type="match status" value="1"/>
</dbReference>
<protein>
    <submittedName>
        <fullName evidence="3">Uncharacterized protein</fullName>
    </submittedName>
</protein>
<evidence type="ECO:0000313" key="3">
    <source>
        <dbReference type="EMBL" id="CAD9670576.1"/>
    </source>
</evidence>
<reference evidence="3" key="1">
    <citation type="submission" date="2021-01" db="EMBL/GenBank/DDBJ databases">
        <authorList>
            <person name="Corre E."/>
            <person name="Pelletier E."/>
            <person name="Niang G."/>
            <person name="Scheremetjew M."/>
            <person name="Finn R."/>
            <person name="Kale V."/>
            <person name="Holt S."/>
            <person name="Cochrane G."/>
            <person name="Meng A."/>
            <person name="Brown T."/>
            <person name="Cohen L."/>
        </authorList>
    </citation>
    <scope>NUCLEOTIDE SEQUENCE</scope>
    <source>
        <strain evidence="3">CCMP1243</strain>
    </source>
</reference>
<gene>
    <name evidence="3" type="ORF">RMAR1173_LOCUS4371</name>
</gene>
<feature type="signal peptide" evidence="2">
    <location>
        <begin position="1"/>
        <end position="27"/>
    </location>
</feature>
<organism evidence="3">
    <name type="scientific">Rhizochromulina marina</name>
    <dbReference type="NCBI Taxonomy" id="1034831"/>
    <lineage>
        <taxon>Eukaryota</taxon>
        <taxon>Sar</taxon>
        <taxon>Stramenopiles</taxon>
        <taxon>Ochrophyta</taxon>
        <taxon>Dictyochophyceae</taxon>
        <taxon>Rhizochromulinales</taxon>
        <taxon>Rhizochromulina</taxon>
    </lineage>
</organism>
<evidence type="ECO:0000256" key="2">
    <source>
        <dbReference type="SAM" id="SignalP"/>
    </source>
</evidence>
<sequence>MVRVARSIALLMKLRVLAGLLLSLAWAAGSPLDGAELDAAVEGKLLLWLRAEEGVEVGRDSGMVRAWHDSKPQGIAHDFVPLPDGQRRFALGKLEDQVARASRRGHAGLGRQFSASVREDGGQATLRHTGGSAGDVGGGEGPRASVHFPCGLVCRHLQLHDQMTLFLVLRPDFFEAGDQAIGQRFFGHFPYGQLRFNDGMVAFRTDMNEFVLDAAHPIAGDWMILGFRFSGRPEASINGSPFAEMIGKFGGRGGADMVFSPTNFVTLGGTNADCGFLGDIAEVIVVDEALSDANAEKVFEYLSTKHRLQLVDRTSGANSAEALALQSAARSEAVRHAYNFPASLRGPGPGQGPGLRGSERPSQEGQASASQAALLEQMKLLQNQLDALKSQATGGNGHATGQIPEKPTIRHQYPRAGETIAPPSSEVKTNPKCLGGDAFAKLPVDTWTPPALAPIEAIQSWEDAHAKAMNEINHYDKGGNLLREFIHARVKKLRILRHKLFCPFA</sequence>
<accession>A0A7S2W7J8</accession>
<feature type="chain" id="PRO_5030672729" evidence="2">
    <location>
        <begin position="28"/>
        <end position="505"/>
    </location>
</feature>
<proteinExistence type="predicted"/>
<name>A0A7S2W7J8_9STRA</name>
<dbReference type="InterPro" id="IPR013320">
    <property type="entry name" value="ConA-like_dom_sf"/>
</dbReference>
<keyword evidence="2" id="KW-0732">Signal</keyword>
<evidence type="ECO:0000256" key="1">
    <source>
        <dbReference type="SAM" id="MobiDB-lite"/>
    </source>
</evidence>
<feature type="region of interest" description="Disordered" evidence="1">
    <location>
        <begin position="339"/>
        <end position="371"/>
    </location>
</feature>
<dbReference type="EMBL" id="HBHJ01006738">
    <property type="protein sequence ID" value="CAD9670576.1"/>
    <property type="molecule type" value="Transcribed_RNA"/>
</dbReference>
<dbReference type="AlphaFoldDB" id="A0A7S2W7J8"/>